<dbReference type="STRING" id="375760.SAMN04488073_2983"/>
<protein>
    <submittedName>
        <fullName evidence="1">Uncharacterized protein</fullName>
    </submittedName>
</protein>
<organism evidence="1 2">
    <name type="scientific">Marinobacter gudaonensis</name>
    <dbReference type="NCBI Taxonomy" id="375760"/>
    <lineage>
        <taxon>Bacteria</taxon>
        <taxon>Pseudomonadati</taxon>
        <taxon>Pseudomonadota</taxon>
        <taxon>Gammaproteobacteria</taxon>
        <taxon>Pseudomonadales</taxon>
        <taxon>Marinobacteraceae</taxon>
        <taxon>Marinobacter</taxon>
    </lineage>
</organism>
<keyword evidence="2" id="KW-1185">Reference proteome</keyword>
<sequence length="141" mass="16026">MKFEIEPHIGVGPIKLGMSRADVHAILGVPEHTHNEREGFLSGFMVDYDDNDCVEFIELANSNRFVAYFQDLPVHSTAADEIVSFLSQFTEYDKNDPELGRSFIFKDLQFSLWRSVVPEKDDDLDGRFFEAVGIAAKGYFP</sequence>
<dbReference type="AlphaFoldDB" id="A0A1I6HT32"/>
<proteinExistence type="predicted"/>
<evidence type="ECO:0000313" key="2">
    <source>
        <dbReference type="Proteomes" id="UP000199290"/>
    </source>
</evidence>
<dbReference type="Proteomes" id="UP000199290">
    <property type="component" value="Unassembled WGS sequence"/>
</dbReference>
<reference evidence="2" key="1">
    <citation type="submission" date="2016-10" db="EMBL/GenBank/DDBJ databases">
        <authorList>
            <person name="Varghese N."/>
            <person name="Submissions S."/>
        </authorList>
    </citation>
    <scope>NUCLEOTIDE SEQUENCE [LARGE SCALE GENOMIC DNA]</scope>
    <source>
        <strain evidence="2">CGMCC 1.6294</strain>
    </source>
</reference>
<dbReference type="OrthoDB" id="6861218at2"/>
<gene>
    <name evidence="1" type="ORF">SAMN04488073_2983</name>
</gene>
<dbReference type="RefSeq" id="WP_091991939.1">
    <property type="nucleotide sequence ID" value="NZ_FOYV01000003.1"/>
</dbReference>
<name>A0A1I6HT32_9GAMM</name>
<dbReference type="EMBL" id="FOYV01000003">
    <property type="protein sequence ID" value="SFR57557.1"/>
    <property type="molecule type" value="Genomic_DNA"/>
</dbReference>
<accession>A0A1I6HT32</accession>
<evidence type="ECO:0000313" key="1">
    <source>
        <dbReference type="EMBL" id="SFR57557.1"/>
    </source>
</evidence>